<proteinExistence type="inferred from homology"/>
<dbReference type="Gene3D" id="3.40.50.2300">
    <property type="match status" value="2"/>
</dbReference>
<dbReference type="PROSITE" id="PS51257">
    <property type="entry name" value="PROKAR_LIPOPROTEIN"/>
    <property type="match status" value="1"/>
</dbReference>
<dbReference type="KEGG" id="str:Sterm_3448"/>
<dbReference type="InterPro" id="IPR028082">
    <property type="entry name" value="Peripla_BP_I"/>
</dbReference>
<evidence type="ECO:0000256" key="1">
    <source>
        <dbReference type="ARBA" id="ARBA00004196"/>
    </source>
</evidence>
<keyword evidence="6" id="KW-1185">Reference proteome</keyword>
<sequence>MKKIIFLFTILLLIMSCGNKQETKAEGAAGNTAETKEAKKKIGVLIPGPVGYFVAVREGIDKAAAENNVEITYSDAGWDASKQLSQVEDLISKKVDLIAIAAVDSNAAKTAVRMANEANIPILAFTNAIGDKENGEYEGLITYVGQNEVETGKLTGELAKSLLGEKGGKVVLIEGRPGTSPQINRRKGVMEALDTNKNFEVVYTQTSNWEKEQALKIVEDLIQKNQTIDVIIAQDDNSAIGAGMALKEANLKDKILVIGLGGSTEGLNAVKSGLIDGTTYMSAVEEGYTAITAAVKYLNGEKVEPVTQMKQVEVNKSNVESFKGEW</sequence>
<dbReference type="GO" id="GO:0030246">
    <property type="term" value="F:carbohydrate binding"/>
    <property type="evidence" value="ECO:0007669"/>
    <property type="project" value="UniProtKB-ARBA"/>
</dbReference>
<dbReference type="Pfam" id="PF13407">
    <property type="entry name" value="Peripla_BP_4"/>
    <property type="match status" value="1"/>
</dbReference>
<dbReference type="PANTHER" id="PTHR46847">
    <property type="entry name" value="D-ALLOSE-BINDING PERIPLASMIC PROTEIN-RELATED"/>
    <property type="match status" value="1"/>
</dbReference>
<comment type="similarity">
    <text evidence="2">Belongs to the bacterial solute-binding protein 2 family.</text>
</comment>
<evidence type="ECO:0000256" key="3">
    <source>
        <dbReference type="ARBA" id="ARBA00022729"/>
    </source>
</evidence>
<accession>D1AQM7</accession>
<evidence type="ECO:0000313" key="5">
    <source>
        <dbReference type="EMBL" id="ACZ10287.1"/>
    </source>
</evidence>
<dbReference type="RefSeq" id="WP_012862869.1">
    <property type="nucleotide sequence ID" value="NC_013517.1"/>
</dbReference>
<evidence type="ECO:0000256" key="2">
    <source>
        <dbReference type="ARBA" id="ARBA00007639"/>
    </source>
</evidence>
<name>D1AQM7_SEBTE</name>
<reference evidence="5 6" key="2">
    <citation type="journal article" date="2010" name="Stand. Genomic Sci.">
        <title>Complete genome sequence of Sebaldella termitidis type strain (NCTC 11300).</title>
        <authorList>
            <person name="Harmon-Smith M."/>
            <person name="Celia L."/>
            <person name="Chertkov O."/>
            <person name="Lapidus A."/>
            <person name="Copeland A."/>
            <person name="Glavina Del Rio T."/>
            <person name="Nolan M."/>
            <person name="Lucas S."/>
            <person name="Tice H."/>
            <person name="Cheng J.F."/>
            <person name="Han C."/>
            <person name="Detter J.C."/>
            <person name="Bruce D."/>
            <person name="Goodwin L."/>
            <person name="Pitluck S."/>
            <person name="Pati A."/>
            <person name="Liolios K."/>
            <person name="Ivanova N."/>
            <person name="Mavromatis K."/>
            <person name="Mikhailova N."/>
            <person name="Chen A."/>
            <person name="Palaniappan K."/>
            <person name="Land M."/>
            <person name="Hauser L."/>
            <person name="Chang Y.J."/>
            <person name="Jeffries C.D."/>
            <person name="Brettin T."/>
            <person name="Goker M."/>
            <person name="Beck B."/>
            <person name="Bristow J."/>
            <person name="Eisen J.A."/>
            <person name="Markowitz V."/>
            <person name="Hugenholtz P."/>
            <person name="Kyrpides N.C."/>
            <person name="Klenk H.P."/>
            <person name="Chen F."/>
        </authorList>
    </citation>
    <scope>NUCLEOTIDE SEQUENCE [LARGE SCALE GENOMIC DNA]</scope>
    <source>
        <strain evidence="6">ATCC 33386 / NCTC 11300</strain>
    </source>
</reference>
<dbReference type="HOGENOM" id="CLU_037628_3_2_0"/>
<dbReference type="eggNOG" id="COG1879">
    <property type="taxonomic scope" value="Bacteria"/>
</dbReference>
<feature type="domain" description="Periplasmic binding protein" evidence="4">
    <location>
        <begin position="45"/>
        <end position="302"/>
    </location>
</feature>
<dbReference type="SUPFAM" id="SSF53822">
    <property type="entry name" value="Periplasmic binding protein-like I"/>
    <property type="match status" value="1"/>
</dbReference>
<dbReference type="InterPro" id="IPR025997">
    <property type="entry name" value="SBP_2_dom"/>
</dbReference>
<protein>
    <submittedName>
        <fullName evidence="5">Periplasmic binding protein/LacI transcriptional regulator</fullName>
    </submittedName>
</protein>
<dbReference type="STRING" id="526218.Sterm_3448"/>
<organism evidence="5 6">
    <name type="scientific">Sebaldella termitidis (strain ATCC 33386 / NCTC 11300)</name>
    <dbReference type="NCBI Taxonomy" id="526218"/>
    <lineage>
        <taxon>Bacteria</taxon>
        <taxon>Fusobacteriati</taxon>
        <taxon>Fusobacteriota</taxon>
        <taxon>Fusobacteriia</taxon>
        <taxon>Fusobacteriales</taxon>
        <taxon>Leptotrichiaceae</taxon>
        <taxon>Sebaldella</taxon>
    </lineage>
</organism>
<dbReference type="AlphaFoldDB" id="D1AQM7"/>
<dbReference type="CDD" id="cd01536">
    <property type="entry name" value="PBP1_ABC_sugar_binding-like"/>
    <property type="match status" value="1"/>
</dbReference>
<evidence type="ECO:0000259" key="4">
    <source>
        <dbReference type="Pfam" id="PF13407"/>
    </source>
</evidence>
<evidence type="ECO:0000313" key="6">
    <source>
        <dbReference type="Proteomes" id="UP000000845"/>
    </source>
</evidence>
<dbReference type="Proteomes" id="UP000000845">
    <property type="component" value="Chromosome"/>
</dbReference>
<gene>
    <name evidence="5" type="ordered locus">Sterm_3448</name>
</gene>
<reference evidence="6" key="1">
    <citation type="submission" date="2009-09" db="EMBL/GenBank/DDBJ databases">
        <title>The complete chromosome of Sebaldella termitidis ATCC 33386.</title>
        <authorList>
            <consortium name="US DOE Joint Genome Institute (JGI-PGF)"/>
            <person name="Lucas S."/>
            <person name="Copeland A."/>
            <person name="Lapidus A."/>
            <person name="Glavina del Rio T."/>
            <person name="Dalin E."/>
            <person name="Tice H."/>
            <person name="Bruce D."/>
            <person name="Goodwin L."/>
            <person name="Pitluck S."/>
            <person name="Kyrpides N."/>
            <person name="Mavromatis K."/>
            <person name="Ivanova N."/>
            <person name="Mikhailova N."/>
            <person name="Sims D."/>
            <person name="Meincke L."/>
            <person name="Brettin T."/>
            <person name="Detter J.C."/>
            <person name="Han C."/>
            <person name="Larimer F."/>
            <person name="Land M."/>
            <person name="Hauser L."/>
            <person name="Markowitz V."/>
            <person name="Cheng J.F."/>
            <person name="Hugenholtz P."/>
            <person name="Woyke T."/>
            <person name="Wu D."/>
            <person name="Eisen J.A."/>
        </authorList>
    </citation>
    <scope>NUCLEOTIDE SEQUENCE [LARGE SCALE GENOMIC DNA]</scope>
    <source>
        <strain evidence="6">ATCC 33386 / NCTC 11300</strain>
    </source>
</reference>
<dbReference type="EMBL" id="CP001739">
    <property type="protein sequence ID" value="ACZ10287.1"/>
    <property type="molecule type" value="Genomic_DNA"/>
</dbReference>
<keyword evidence="3" id="KW-0732">Signal</keyword>
<dbReference type="SMR" id="D1AQM7"/>
<dbReference type="PANTHER" id="PTHR46847:SF1">
    <property type="entry name" value="D-ALLOSE-BINDING PERIPLASMIC PROTEIN-RELATED"/>
    <property type="match status" value="1"/>
</dbReference>
<dbReference type="GO" id="GO:0030313">
    <property type="term" value="C:cell envelope"/>
    <property type="evidence" value="ECO:0007669"/>
    <property type="project" value="UniProtKB-SubCell"/>
</dbReference>
<comment type="subcellular location">
    <subcellularLocation>
        <location evidence="1">Cell envelope</location>
    </subcellularLocation>
</comment>